<dbReference type="InterPro" id="IPR029058">
    <property type="entry name" value="AB_hydrolase_fold"/>
</dbReference>
<evidence type="ECO:0000313" key="3">
    <source>
        <dbReference type="EMBL" id="GAA3494122.1"/>
    </source>
</evidence>
<dbReference type="InterPro" id="IPR012223">
    <property type="entry name" value="TEII"/>
</dbReference>
<dbReference type="RefSeq" id="WP_193460558.1">
    <property type="nucleotide sequence ID" value="NZ_BAAAXF010000014.1"/>
</dbReference>
<dbReference type="InterPro" id="IPR001031">
    <property type="entry name" value="Thioesterase"/>
</dbReference>
<evidence type="ECO:0000313" key="4">
    <source>
        <dbReference type="Proteomes" id="UP001501455"/>
    </source>
</evidence>
<keyword evidence="4" id="KW-1185">Reference proteome</keyword>
<dbReference type="PANTHER" id="PTHR11487:SF0">
    <property type="entry name" value="S-ACYL FATTY ACID SYNTHASE THIOESTERASE, MEDIUM CHAIN"/>
    <property type="match status" value="1"/>
</dbReference>
<dbReference type="PANTHER" id="PTHR11487">
    <property type="entry name" value="THIOESTERASE"/>
    <property type="match status" value="1"/>
</dbReference>
<protein>
    <submittedName>
        <fullName evidence="3">Alpha/beta fold hydrolase</fullName>
    </submittedName>
</protein>
<comment type="similarity">
    <text evidence="1">Belongs to the thioesterase family.</text>
</comment>
<evidence type="ECO:0000256" key="1">
    <source>
        <dbReference type="ARBA" id="ARBA00007169"/>
    </source>
</evidence>
<dbReference type="Pfam" id="PF00975">
    <property type="entry name" value="Thioesterase"/>
    <property type="match status" value="1"/>
</dbReference>
<dbReference type="GO" id="GO:0016787">
    <property type="term" value="F:hydrolase activity"/>
    <property type="evidence" value="ECO:0007669"/>
    <property type="project" value="UniProtKB-KW"/>
</dbReference>
<reference evidence="3 4" key="1">
    <citation type="journal article" date="2019" name="Int. J. Syst. Evol. Microbiol.">
        <title>The Global Catalogue of Microorganisms (GCM) 10K type strain sequencing project: providing services to taxonomists for standard genome sequencing and annotation.</title>
        <authorList>
            <consortium name="The Broad Institute Genomics Platform"/>
            <consortium name="The Broad Institute Genome Sequencing Center for Infectious Disease"/>
            <person name="Wu L."/>
            <person name="Ma J."/>
        </authorList>
    </citation>
    <scope>NUCLEOTIDE SEQUENCE [LARGE SCALE GENOMIC DNA]</scope>
    <source>
        <strain evidence="3 4">JCM 4816</strain>
    </source>
</reference>
<evidence type="ECO:0000259" key="2">
    <source>
        <dbReference type="Pfam" id="PF00975"/>
    </source>
</evidence>
<proteinExistence type="inferred from homology"/>
<comment type="caution">
    <text evidence="3">The sequence shown here is derived from an EMBL/GenBank/DDBJ whole genome shotgun (WGS) entry which is preliminary data.</text>
</comment>
<organism evidence="3 4">
    <name type="scientific">Streptomyces prasinosporus</name>
    <dbReference type="NCBI Taxonomy" id="68256"/>
    <lineage>
        <taxon>Bacteria</taxon>
        <taxon>Bacillati</taxon>
        <taxon>Actinomycetota</taxon>
        <taxon>Actinomycetes</taxon>
        <taxon>Kitasatosporales</taxon>
        <taxon>Streptomycetaceae</taxon>
        <taxon>Streptomyces</taxon>
        <taxon>Streptomyces albogriseolus group</taxon>
    </lineage>
</organism>
<keyword evidence="3" id="KW-0378">Hydrolase</keyword>
<dbReference type="EMBL" id="BAAAXF010000014">
    <property type="protein sequence ID" value="GAA3494122.1"/>
    <property type="molecule type" value="Genomic_DNA"/>
</dbReference>
<gene>
    <name evidence="3" type="ORF">GCM10019016_012210</name>
</gene>
<dbReference type="Gene3D" id="3.40.50.1820">
    <property type="entry name" value="alpha/beta hydrolase"/>
    <property type="match status" value="1"/>
</dbReference>
<accession>A0ABN3JI78</accession>
<sequence length="257" mass="27075">MRDGTPVTLYCFAHAGAGVSGFAHWRGLTGPGVVTAPLLLPGRESRRREPRATTRDELLAALLGPLADELADGRPYAFYGHSLGGVVAHTLARALVDRGLPAPELLAVGASPAPHTVPVRQDDDITDERLLRFVADLGAAPGGALADPGSVWHRSVLPVLRDDLVLAAALRTAALTDPAPGPLPVPVLAVGGRDDPVVHAAALDGWARWTTGRFVRRTVPGDHFFVRGPHAPRLIGRACRVVRRTRLVPGLISGGQL</sequence>
<dbReference type="Proteomes" id="UP001501455">
    <property type="component" value="Unassembled WGS sequence"/>
</dbReference>
<name>A0ABN3JI78_9ACTN</name>
<dbReference type="SUPFAM" id="SSF53474">
    <property type="entry name" value="alpha/beta-Hydrolases"/>
    <property type="match status" value="1"/>
</dbReference>
<feature type="domain" description="Thioesterase" evidence="2">
    <location>
        <begin position="8"/>
        <end position="235"/>
    </location>
</feature>